<evidence type="ECO:0000256" key="7">
    <source>
        <dbReference type="ARBA" id="ARBA00022833"/>
    </source>
</evidence>
<keyword evidence="8 12" id="KW-0520">NAD</keyword>
<gene>
    <name evidence="12" type="primary">aroB</name>
    <name evidence="17" type="ORF">DES53_108114</name>
</gene>
<evidence type="ECO:0000256" key="9">
    <source>
        <dbReference type="ARBA" id="ARBA00023141"/>
    </source>
</evidence>
<comment type="subcellular location">
    <subcellularLocation>
        <location evidence="12">Cytoplasm</location>
    </subcellularLocation>
</comment>
<sequence length="361" mass="38656">MSEPLSVRVDLGDRSYDVLIGYGLIADTGSYAKELFGRKKCVIVTDSNVGPLYAETVRQSLWEAGIATTVVTVNAGENSKCMSVVEDVCRQMLRAGLDRKSFLVALGGGVIGDLAGFAASIFLRGIPFIQIPTTVLSQVDSSVGGKTGVNTPEGKNLLGTFCQPGLVLADVSTLNSLPQREYAEGFAEIIKHAAIRDPLMFEAIQQVADGEGDLADLIRRNVAIKARIVEEDEHETTGTRALLNFGHTIGHAIEASAGYGELLHGEAISLGMIAAASLSCQLSGLPPVARGKIANLIKRFNMPSRLPDGMTADTILAYMKHDKKFSDGKIRFVLLRSLGDAFVSKDVTEENIVNAIKGLRY</sequence>
<keyword evidence="11 12" id="KW-0170">Cobalt</keyword>
<dbReference type="InterPro" id="IPR016037">
    <property type="entry name" value="DHQ_synth_AroB"/>
</dbReference>
<comment type="catalytic activity">
    <reaction evidence="12">
        <text>7-phospho-2-dehydro-3-deoxy-D-arabino-heptonate = 3-dehydroquinate + phosphate</text>
        <dbReference type="Rhea" id="RHEA:21968"/>
        <dbReference type="ChEBI" id="CHEBI:32364"/>
        <dbReference type="ChEBI" id="CHEBI:43474"/>
        <dbReference type="ChEBI" id="CHEBI:58394"/>
        <dbReference type="EC" id="4.2.3.4"/>
    </reaction>
</comment>
<dbReference type="PIRSF" id="PIRSF001455">
    <property type="entry name" value="DHQ_synth"/>
    <property type="match status" value="1"/>
</dbReference>
<comment type="cofactor">
    <cofactor evidence="1 12">
        <name>NAD(+)</name>
        <dbReference type="ChEBI" id="CHEBI:57540"/>
    </cofactor>
</comment>
<dbReference type="SUPFAM" id="SSF56796">
    <property type="entry name" value="Dehydroquinate synthase-like"/>
    <property type="match status" value="1"/>
</dbReference>
<evidence type="ECO:0000313" key="17">
    <source>
        <dbReference type="EMBL" id="RBP40407.1"/>
    </source>
</evidence>
<evidence type="ECO:0000256" key="13">
    <source>
        <dbReference type="NCBIfam" id="TIGR01357"/>
    </source>
</evidence>
<keyword evidence="6 12" id="KW-0547">Nucleotide-binding</keyword>
<evidence type="ECO:0000256" key="8">
    <source>
        <dbReference type="ARBA" id="ARBA00023027"/>
    </source>
</evidence>
<dbReference type="GO" id="GO:0008652">
    <property type="term" value="P:amino acid biosynthetic process"/>
    <property type="evidence" value="ECO:0007669"/>
    <property type="project" value="UniProtKB-KW"/>
</dbReference>
<keyword evidence="10 12" id="KW-0456">Lyase</keyword>
<evidence type="ECO:0000256" key="3">
    <source>
        <dbReference type="ARBA" id="ARBA00005412"/>
    </source>
</evidence>
<dbReference type="InterPro" id="IPR030963">
    <property type="entry name" value="DHQ_synth_fam"/>
</dbReference>
<dbReference type="Proteomes" id="UP000253426">
    <property type="component" value="Unassembled WGS sequence"/>
</dbReference>
<feature type="binding site" evidence="12">
    <location>
        <begin position="133"/>
        <end position="134"/>
    </location>
    <ligand>
        <name>NAD(+)</name>
        <dbReference type="ChEBI" id="CHEBI:57540"/>
    </ligand>
</feature>
<name>A0A366HDF2_9BACT</name>
<dbReference type="Pfam" id="PF01761">
    <property type="entry name" value="DHQ_synthase"/>
    <property type="match status" value="1"/>
</dbReference>
<dbReference type="UniPathway" id="UPA00053">
    <property type="reaction ID" value="UER00085"/>
</dbReference>
<dbReference type="OrthoDB" id="9806583at2"/>
<keyword evidence="9 12" id="KW-0057">Aromatic amino acid biosynthesis</keyword>
<feature type="binding site" evidence="12">
    <location>
        <position position="247"/>
    </location>
    <ligand>
        <name>Zn(2+)</name>
        <dbReference type="ChEBI" id="CHEBI:29105"/>
    </ligand>
</feature>
<accession>A0A366HDF2</accession>
<evidence type="ECO:0000256" key="11">
    <source>
        <dbReference type="ARBA" id="ARBA00023285"/>
    </source>
</evidence>
<evidence type="ECO:0000256" key="14">
    <source>
        <dbReference type="SAM" id="Phobius"/>
    </source>
</evidence>
<dbReference type="NCBIfam" id="TIGR01357">
    <property type="entry name" value="aroB"/>
    <property type="match status" value="1"/>
</dbReference>
<feature type="domain" description="3-dehydroquinate synthase N-terminal" evidence="15">
    <location>
        <begin position="71"/>
        <end position="183"/>
    </location>
</feature>
<organism evidence="17 18">
    <name type="scientific">Roseimicrobium gellanilyticum</name>
    <dbReference type="NCBI Taxonomy" id="748857"/>
    <lineage>
        <taxon>Bacteria</taxon>
        <taxon>Pseudomonadati</taxon>
        <taxon>Verrucomicrobiota</taxon>
        <taxon>Verrucomicrobiia</taxon>
        <taxon>Verrucomicrobiales</taxon>
        <taxon>Verrucomicrobiaceae</taxon>
        <taxon>Roseimicrobium</taxon>
    </lineage>
</organism>
<evidence type="ECO:0000256" key="2">
    <source>
        <dbReference type="ARBA" id="ARBA00003485"/>
    </source>
</evidence>
<comment type="pathway">
    <text evidence="12">Metabolic intermediate biosynthesis; chorismate biosynthesis; chorismate from D-erythrose 4-phosphate and phosphoenolpyruvate: step 2/7.</text>
</comment>
<comment type="similarity">
    <text evidence="3 12">Belongs to the sugar phosphate cyclases superfamily. Dehydroquinate synthase family.</text>
</comment>
<evidence type="ECO:0000259" key="16">
    <source>
        <dbReference type="Pfam" id="PF24621"/>
    </source>
</evidence>
<comment type="caution">
    <text evidence="17">The sequence shown here is derived from an EMBL/GenBank/DDBJ whole genome shotgun (WGS) entry which is preliminary data.</text>
</comment>
<keyword evidence="14" id="KW-0472">Membrane</keyword>
<feature type="binding site" evidence="12">
    <location>
        <begin position="109"/>
        <end position="113"/>
    </location>
    <ligand>
        <name>NAD(+)</name>
        <dbReference type="ChEBI" id="CHEBI:57540"/>
    </ligand>
</feature>
<feature type="transmembrane region" description="Helical" evidence="14">
    <location>
        <begin position="102"/>
        <end position="123"/>
    </location>
</feature>
<dbReference type="GO" id="GO:0005737">
    <property type="term" value="C:cytoplasm"/>
    <property type="evidence" value="ECO:0007669"/>
    <property type="project" value="UniProtKB-SubCell"/>
</dbReference>
<keyword evidence="18" id="KW-1185">Reference proteome</keyword>
<keyword evidence="14" id="KW-0812">Transmembrane</keyword>
<feature type="binding site" evidence="12">
    <location>
        <position position="146"/>
    </location>
    <ligand>
        <name>NAD(+)</name>
        <dbReference type="ChEBI" id="CHEBI:57540"/>
    </ligand>
</feature>
<keyword evidence="4 12" id="KW-0028">Amino-acid biosynthesis</keyword>
<reference evidence="17 18" key="1">
    <citation type="submission" date="2018-06" db="EMBL/GenBank/DDBJ databases">
        <title>Genomic Encyclopedia of Type Strains, Phase IV (KMG-IV): sequencing the most valuable type-strain genomes for metagenomic binning, comparative biology and taxonomic classification.</title>
        <authorList>
            <person name="Goeker M."/>
        </authorList>
    </citation>
    <scope>NUCLEOTIDE SEQUENCE [LARGE SCALE GENOMIC DNA]</scope>
    <source>
        <strain evidence="17 18">DSM 25532</strain>
    </source>
</reference>
<evidence type="ECO:0000256" key="1">
    <source>
        <dbReference type="ARBA" id="ARBA00001911"/>
    </source>
</evidence>
<dbReference type="GO" id="GO:0003856">
    <property type="term" value="F:3-dehydroquinate synthase activity"/>
    <property type="evidence" value="ECO:0007669"/>
    <property type="project" value="UniProtKB-UniRule"/>
</dbReference>
<dbReference type="CDD" id="cd08195">
    <property type="entry name" value="DHQS"/>
    <property type="match status" value="1"/>
</dbReference>
<dbReference type="EMBL" id="QNRR01000008">
    <property type="protein sequence ID" value="RBP40407.1"/>
    <property type="molecule type" value="Genomic_DNA"/>
</dbReference>
<dbReference type="GO" id="GO:0046872">
    <property type="term" value="F:metal ion binding"/>
    <property type="evidence" value="ECO:0007669"/>
    <property type="project" value="UniProtKB-KW"/>
</dbReference>
<protein>
    <recommendedName>
        <fullName evidence="12 13">3-dehydroquinate synthase</fullName>
        <shortName evidence="12">DHQS</shortName>
        <ecNumber evidence="12 13">4.2.3.4</ecNumber>
    </recommendedName>
</protein>
<evidence type="ECO:0000256" key="6">
    <source>
        <dbReference type="ARBA" id="ARBA00022741"/>
    </source>
</evidence>
<dbReference type="PANTHER" id="PTHR43622:SF1">
    <property type="entry name" value="3-DEHYDROQUINATE SYNTHASE"/>
    <property type="match status" value="1"/>
</dbReference>
<evidence type="ECO:0000256" key="12">
    <source>
        <dbReference type="HAMAP-Rule" id="MF_00110"/>
    </source>
</evidence>
<keyword evidence="5 12" id="KW-0479">Metal-binding</keyword>
<evidence type="ECO:0000259" key="15">
    <source>
        <dbReference type="Pfam" id="PF01761"/>
    </source>
</evidence>
<dbReference type="EC" id="4.2.3.4" evidence="12 13"/>
<evidence type="ECO:0000256" key="10">
    <source>
        <dbReference type="ARBA" id="ARBA00023239"/>
    </source>
</evidence>
<dbReference type="GO" id="GO:0009423">
    <property type="term" value="P:chorismate biosynthetic process"/>
    <property type="evidence" value="ECO:0007669"/>
    <property type="project" value="UniProtKB-UniRule"/>
</dbReference>
<dbReference type="GO" id="GO:0009073">
    <property type="term" value="P:aromatic amino acid family biosynthetic process"/>
    <property type="evidence" value="ECO:0007669"/>
    <property type="project" value="UniProtKB-KW"/>
</dbReference>
<comment type="cofactor">
    <cofactor evidence="12">
        <name>Co(2+)</name>
        <dbReference type="ChEBI" id="CHEBI:48828"/>
    </cofactor>
    <cofactor evidence="12">
        <name>Zn(2+)</name>
        <dbReference type="ChEBI" id="CHEBI:29105"/>
    </cofactor>
    <text evidence="12">Binds 1 divalent metal cation per subunit. Can use either Co(2+) or Zn(2+).</text>
</comment>
<dbReference type="HAMAP" id="MF_00110">
    <property type="entry name" value="DHQ_synthase"/>
    <property type="match status" value="1"/>
</dbReference>
<keyword evidence="7 12" id="KW-0862">Zinc</keyword>
<dbReference type="Pfam" id="PF24621">
    <property type="entry name" value="DHQS_C"/>
    <property type="match status" value="1"/>
</dbReference>
<feature type="binding site" evidence="12">
    <location>
        <position position="188"/>
    </location>
    <ligand>
        <name>Zn(2+)</name>
        <dbReference type="ChEBI" id="CHEBI:29105"/>
    </ligand>
</feature>
<feature type="domain" description="3-dehydroquinate synthase C-terminal" evidence="16">
    <location>
        <begin position="185"/>
        <end position="324"/>
    </location>
</feature>
<comment type="caution">
    <text evidence="12">Lacks conserved residue(s) required for the propagation of feature annotation.</text>
</comment>
<evidence type="ECO:0000256" key="4">
    <source>
        <dbReference type="ARBA" id="ARBA00022605"/>
    </source>
</evidence>
<dbReference type="PANTHER" id="PTHR43622">
    <property type="entry name" value="3-DEHYDROQUINATE SYNTHASE"/>
    <property type="match status" value="1"/>
</dbReference>
<comment type="function">
    <text evidence="2 12">Catalyzes the conversion of 3-deoxy-D-arabino-heptulosonate 7-phosphate (DAHP) to dehydroquinate (DHQ).</text>
</comment>
<dbReference type="FunFam" id="3.40.50.1970:FF:000001">
    <property type="entry name" value="3-dehydroquinate synthase"/>
    <property type="match status" value="1"/>
</dbReference>
<dbReference type="Gene3D" id="3.40.50.1970">
    <property type="match status" value="1"/>
</dbReference>
<feature type="binding site" evidence="12">
    <location>
        <position position="155"/>
    </location>
    <ligand>
        <name>NAD(+)</name>
        <dbReference type="ChEBI" id="CHEBI:57540"/>
    </ligand>
</feature>
<keyword evidence="12" id="KW-0963">Cytoplasm</keyword>
<proteinExistence type="inferred from homology"/>
<dbReference type="RefSeq" id="WP_113960280.1">
    <property type="nucleotide sequence ID" value="NZ_QNRR01000008.1"/>
</dbReference>
<dbReference type="InterPro" id="IPR050071">
    <property type="entry name" value="Dehydroquinate_synthase"/>
</dbReference>
<keyword evidence="14" id="KW-1133">Transmembrane helix</keyword>
<dbReference type="InterPro" id="IPR056179">
    <property type="entry name" value="DHQS_C"/>
</dbReference>
<feature type="binding site" evidence="12">
    <location>
        <position position="264"/>
    </location>
    <ligand>
        <name>Zn(2+)</name>
        <dbReference type="ChEBI" id="CHEBI:29105"/>
    </ligand>
</feature>
<dbReference type="Gene3D" id="1.20.1090.10">
    <property type="entry name" value="Dehydroquinate synthase-like - alpha domain"/>
    <property type="match status" value="1"/>
</dbReference>
<dbReference type="InterPro" id="IPR030960">
    <property type="entry name" value="DHQS/DOIS_N"/>
</dbReference>
<dbReference type="AlphaFoldDB" id="A0A366HDF2"/>
<dbReference type="GO" id="GO:0000166">
    <property type="term" value="F:nucleotide binding"/>
    <property type="evidence" value="ECO:0007669"/>
    <property type="project" value="UniProtKB-KW"/>
</dbReference>
<evidence type="ECO:0000256" key="5">
    <source>
        <dbReference type="ARBA" id="ARBA00022723"/>
    </source>
</evidence>
<evidence type="ECO:0000313" key="18">
    <source>
        <dbReference type="Proteomes" id="UP000253426"/>
    </source>
</evidence>